<dbReference type="GO" id="GO:0007034">
    <property type="term" value="P:vacuolar transport"/>
    <property type="evidence" value="ECO:0007669"/>
    <property type="project" value="InterPro"/>
</dbReference>
<dbReference type="Pfam" id="PF03357">
    <property type="entry name" value="Snf7"/>
    <property type="match status" value="1"/>
</dbReference>
<dbReference type="GeneID" id="25911537"/>
<gene>
    <name evidence="2" type="ORF">SARC_11033</name>
</gene>
<dbReference type="Gene3D" id="6.10.140.1230">
    <property type="match status" value="1"/>
</dbReference>
<evidence type="ECO:0000313" key="2">
    <source>
        <dbReference type="EMBL" id="KNC76465.1"/>
    </source>
</evidence>
<sequence length="214" mass="23160">MDREKMRAETAEKKLVVEIKREAKKGGSQAMLQMMAKDLVRQRGSIHKFVMMKIQLQGISMKLNEMKTNDQMARAMAGATKAMGRMNKQMNLPNMQKIMMEFEKQSEMMEMKAEMMDDVMEDTLGDADDEEATDEIVNKVLDELGLSLEEQLVSAPTSSIASSAPSKVAASEAMGGSGPATGTGKDSSVPSGGAGAGVGNMDDLESRLAALKKK</sequence>
<dbReference type="RefSeq" id="XP_014150367.1">
    <property type="nucleotide sequence ID" value="XM_014294892.1"/>
</dbReference>
<dbReference type="STRING" id="667725.A0A0L0FI83"/>
<dbReference type="AlphaFoldDB" id="A0A0L0FI83"/>
<dbReference type="PANTHER" id="PTHR10476">
    <property type="entry name" value="CHARGED MULTIVESICULAR BODY PROTEIN"/>
    <property type="match status" value="1"/>
</dbReference>
<reference evidence="2 3" key="1">
    <citation type="submission" date="2011-02" db="EMBL/GenBank/DDBJ databases">
        <title>The Genome Sequence of Sphaeroforma arctica JP610.</title>
        <authorList>
            <consortium name="The Broad Institute Genome Sequencing Platform"/>
            <person name="Russ C."/>
            <person name="Cuomo C."/>
            <person name="Young S.K."/>
            <person name="Zeng Q."/>
            <person name="Gargeya S."/>
            <person name="Alvarado L."/>
            <person name="Berlin A."/>
            <person name="Chapman S.B."/>
            <person name="Chen Z."/>
            <person name="Freedman E."/>
            <person name="Gellesch M."/>
            <person name="Goldberg J."/>
            <person name="Griggs A."/>
            <person name="Gujja S."/>
            <person name="Heilman E."/>
            <person name="Heiman D."/>
            <person name="Howarth C."/>
            <person name="Mehta T."/>
            <person name="Neiman D."/>
            <person name="Pearson M."/>
            <person name="Roberts A."/>
            <person name="Saif S."/>
            <person name="Shea T."/>
            <person name="Shenoy N."/>
            <person name="Sisk P."/>
            <person name="Stolte C."/>
            <person name="Sykes S."/>
            <person name="White J."/>
            <person name="Yandava C."/>
            <person name="Burger G."/>
            <person name="Gray M.W."/>
            <person name="Holland P.W.H."/>
            <person name="King N."/>
            <person name="Lang F.B.F."/>
            <person name="Roger A.J."/>
            <person name="Ruiz-Trillo I."/>
            <person name="Haas B."/>
            <person name="Nusbaum C."/>
            <person name="Birren B."/>
        </authorList>
    </citation>
    <scope>NUCLEOTIDE SEQUENCE [LARGE SCALE GENOMIC DNA]</scope>
    <source>
        <strain evidence="2 3">JP610</strain>
    </source>
</reference>
<proteinExistence type="predicted"/>
<dbReference type="Proteomes" id="UP000054560">
    <property type="component" value="Unassembled WGS sequence"/>
</dbReference>
<evidence type="ECO:0000313" key="3">
    <source>
        <dbReference type="Proteomes" id="UP000054560"/>
    </source>
</evidence>
<accession>A0A0L0FI83</accession>
<evidence type="ECO:0000256" key="1">
    <source>
        <dbReference type="SAM" id="MobiDB-lite"/>
    </source>
</evidence>
<dbReference type="eggNOG" id="KOG3230">
    <property type="taxonomic scope" value="Eukaryota"/>
</dbReference>
<feature type="region of interest" description="Disordered" evidence="1">
    <location>
        <begin position="155"/>
        <end position="214"/>
    </location>
</feature>
<dbReference type="EMBL" id="KQ243093">
    <property type="protein sequence ID" value="KNC76465.1"/>
    <property type="molecule type" value="Genomic_DNA"/>
</dbReference>
<organism evidence="2 3">
    <name type="scientific">Sphaeroforma arctica JP610</name>
    <dbReference type="NCBI Taxonomy" id="667725"/>
    <lineage>
        <taxon>Eukaryota</taxon>
        <taxon>Ichthyosporea</taxon>
        <taxon>Ichthyophonida</taxon>
        <taxon>Sphaeroforma</taxon>
    </lineage>
</organism>
<dbReference type="InterPro" id="IPR005024">
    <property type="entry name" value="Snf7_fam"/>
</dbReference>
<keyword evidence="3" id="KW-1185">Reference proteome</keyword>
<protein>
    <recommendedName>
        <fullName evidence="4">Charged multivesicular body protein 2a</fullName>
    </recommendedName>
</protein>
<feature type="compositionally biased region" description="Low complexity" evidence="1">
    <location>
        <begin position="155"/>
        <end position="173"/>
    </location>
</feature>
<name>A0A0L0FI83_9EUKA</name>
<evidence type="ECO:0008006" key="4">
    <source>
        <dbReference type="Google" id="ProtNLM"/>
    </source>
</evidence>
<dbReference type="OrthoDB" id="10252926at2759"/>